<keyword evidence="1" id="KW-0732">Signal</keyword>
<comment type="caution">
    <text evidence="3">The sequence shown here is derived from an EMBL/GenBank/DDBJ whole genome shotgun (WGS) entry which is preliminary data.</text>
</comment>
<sequence length="382" mass="43128">MTKNILTFFTSLSLILFACISCSDVNQFHEKFIESGEKIYTTKPVVETFPGRNRVELKIFYPSPNTARQTLIEWNGGADSKIIDVNPTGPLDSVTVEITNLDEKSYFIDLHNIDKEGNKSVLVQTVGTAYGDRYETALNNRLLLDMSIEEGDTLITEWGQGTKGAALFELNYLNRDGESVMEIVDIDQEIVVMDDWKPGSMMHYRTYYLPEPNAVDTFYTRYDTTTLPVPVVLSLITDKSNWSIIEVDSEEPAEGNATYPDNGLAKAAIDDNLNTFWHTQWQGGSPDYPHYFILDLGQAYNIGAVESFRRRGNGSAQNVVQILTSIDQEKWVDKGIFDIDNKTDDGQLMEFEPVEARYIRYNAQSGSSPFAMLAELEVYEAQ</sequence>
<dbReference type="RefSeq" id="WP_222581105.1">
    <property type="nucleotide sequence ID" value="NZ_JAHVHU010000015.1"/>
</dbReference>
<dbReference type="Proteomes" id="UP000753961">
    <property type="component" value="Unassembled WGS sequence"/>
</dbReference>
<feature type="chain" id="PRO_5036959586" evidence="1">
    <location>
        <begin position="19"/>
        <end position="382"/>
    </location>
</feature>
<feature type="domain" description="F5/8 type C" evidence="2">
    <location>
        <begin position="228"/>
        <end position="381"/>
    </location>
</feature>
<keyword evidence="4" id="KW-1185">Reference proteome</keyword>
<evidence type="ECO:0000259" key="2">
    <source>
        <dbReference type="PROSITE" id="PS50022"/>
    </source>
</evidence>
<dbReference type="Gene3D" id="2.60.120.260">
    <property type="entry name" value="Galactose-binding domain-like"/>
    <property type="match status" value="1"/>
</dbReference>
<dbReference type="Pfam" id="PF16389">
    <property type="entry name" value="DUF4998"/>
    <property type="match status" value="1"/>
</dbReference>
<dbReference type="EMBL" id="JAHVHU010000015">
    <property type="protein sequence ID" value="MBY5959568.1"/>
    <property type="molecule type" value="Genomic_DNA"/>
</dbReference>
<dbReference type="AlphaFoldDB" id="A0A953HXF6"/>
<dbReference type="PROSITE" id="PS50022">
    <property type="entry name" value="FA58C_3"/>
    <property type="match status" value="1"/>
</dbReference>
<proteinExistence type="predicted"/>
<dbReference type="InterPro" id="IPR008979">
    <property type="entry name" value="Galactose-bd-like_sf"/>
</dbReference>
<dbReference type="SUPFAM" id="SSF49785">
    <property type="entry name" value="Galactose-binding domain-like"/>
    <property type="match status" value="1"/>
</dbReference>
<name>A0A953HXF6_9BACT</name>
<organism evidence="3 4">
    <name type="scientific">Membranihabitans marinus</name>
    <dbReference type="NCBI Taxonomy" id="1227546"/>
    <lineage>
        <taxon>Bacteria</taxon>
        <taxon>Pseudomonadati</taxon>
        <taxon>Bacteroidota</taxon>
        <taxon>Saprospiria</taxon>
        <taxon>Saprospirales</taxon>
        <taxon>Saprospiraceae</taxon>
        <taxon>Membranihabitans</taxon>
    </lineage>
</organism>
<protein>
    <submittedName>
        <fullName evidence="3">Discoidin domain-containing protein</fullName>
    </submittedName>
</protein>
<feature type="signal peptide" evidence="1">
    <location>
        <begin position="1"/>
        <end position="18"/>
    </location>
</feature>
<dbReference type="Pfam" id="PF00754">
    <property type="entry name" value="F5_F8_type_C"/>
    <property type="match status" value="1"/>
</dbReference>
<reference evidence="3" key="1">
    <citation type="submission" date="2021-06" db="EMBL/GenBank/DDBJ databases">
        <title>44 bacteria genomes isolated from Dapeng, Shenzhen.</title>
        <authorList>
            <person name="Zheng W."/>
            <person name="Yu S."/>
            <person name="Huang Y."/>
        </authorList>
    </citation>
    <scope>NUCLEOTIDE SEQUENCE</scope>
    <source>
        <strain evidence="3">DP5N28-2</strain>
    </source>
</reference>
<dbReference type="InterPro" id="IPR000421">
    <property type="entry name" value="FA58C"/>
</dbReference>
<evidence type="ECO:0000256" key="1">
    <source>
        <dbReference type="SAM" id="SignalP"/>
    </source>
</evidence>
<gene>
    <name evidence="3" type="ORF">KUV50_15555</name>
</gene>
<evidence type="ECO:0000313" key="3">
    <source>
        <dbReference type="EMBL" id="MBY5959568.1"/>
    </source>
</evidence>
<accession>A0A953HXF6</accession>
<evidence type="ECO:0000313" key="4">
    <source>
        <dbReference type="Proteomes" id="UP000753961"/>
    </source>
</evidence>
<dbReference type="PROSITE" id="PS51257">
    <property type="entry name" value="PROKAR_LIPOPROTEIN"/>
    <property type="match status" value="1"/>
</dbReference>